<dbReference type="Proteomes" id="UP000176450">
    <property type="component" value="Unassembled WGS sequence"/>
</dbReference>
<dbReference type="PANTHER" id="PTHR43885">
    <property type="entry name" value="HALOACID DEHALOGENASE-LIKE HYDROLASE"/>
    <property type="match status" value="1"/>
</dbReference>
<dbReference type="Gene3D" id="3.40.50.1000">
    <property type="entry name" value="HAD superfamily/HAD-like"/>
    <property type="match status" value="1"/>
</dbReference>
<dbReference type="SFLD" id="SFLDS00003">
    <property type="entry name" value="Haloacid_Dehalogenase"/>
    <property type="match status" value="1"/>
</dbReference>
<dbReference type="SUPFAM" id="SSF56784">
    <property type="entry name" value="HAD-like"/>
    <property type="match status" value="1"/>
</dbReference>
<dbReference type="EMBL" id="MFJX01000043">
    <property type="protein sequence ID" value="OGG30294.1"/>
    <property type="molecule type" value="Genomic_DNA"/>
</dbReference>
<organism evidence="1 2">
    <name type="scientific">Candidatus Gottesmanbacteria bacterium RIFCSPLOWO2_01_FULL_46_9</name>
    <dbReference type="NCBI Taxonomy" id="1798394"/>
    <lineage>
        <taxon>Bacteria</taxon>
        <taxon>Candidatus Gottesmaniibacteriota</taxon>
    </lineage>
</organism>
<comment type="caution">
    <text evidence="1">The sequence shown here is derived from an EMBL/GenBank/DDBJ whole genome shotgun (WGS) entry which is preliminary data.</text>
</comment>
<evidence type="ECO:0000313" key="2">
    <source>
        <dbReference type="Proteomes" id="UP000176450"/>
    </source>
</evidence>
<gene>
    <name evidence="1" type="ORF">A3A63_04000</name>
</gene>
<dbReference type="AlphaFoldDB" id="A0A1F6B025"/>
<evidence type="ECO:0000313" key="1">
    <source>
        <dbReference type="EMBL" id="OGG30294.1"/>
    </source>
</evidence>
<dbReference type="InterPro" id="IPR036412">
    <property type="entry name" value="HAD-like_sf"/>
</dbReference>
<dbReference type="InterPro" id="IPR023214">
    <property type="entry name" value="HAD_sf"/>
</dbReference>
<accession>A0A1F6B025</accession>
<dbReference type="InterPro" id="IPR023198">
    <property type="entry name" value="PGP-like_dom2"/>
</dbReference>
<dbReference type="PANTHER" id="PTHR43885:SF1">
    <property type="entry name" value="SUPERFAMILY HYDROLASE, PUTATIVE (AFU_ORTHOLOGUE AFUA_4G13290)-RELATED"/>
    <property type="match status" value="1"/>
</dbReference>
<protein>
    <recommendedName>
        <fullName evidence="3">HAD family hydrolase</fullName>
    </recommendedName>
</protein>
<proteinExistence type="predicted"/>
<evidence type="ECO:0008006" key="3">
    <source>
        <dbReference type="Google" id="ProtNLM"/>
    </source>
</evidence>
<sequence>MKLVLFDIDGTLIYHVGSHTWQDQYVHGFQMAYGFAPTWDERKYNGNVEMQVAWAILKDHGMTRTEFEKHYPRYIHAMHEYLKAGSKKGPLFQIIEPARDLVVRLHRRDDIVLGILTGNAERIANWKLDHVGLSRYFTFGLYGDAANSRIELAKGAIEKAKKQLKMKFAPADIIVIGDTVHDIRCGKAIGAVTVAVTTGMHGFWDVLKAENPDILVESLADPQVLSLFSMHSS</sequence>
<dbReference type="Gene3D" id="1.10.150.240">
    <property type="entry name" value="Putative phosphatase, domain 2"/>
    <property type="match status" value="1"/>
</dbReference>
<dbReference type="SFLD" id="SFLDG01129">
    <property type="entry name" value="C1.5:_HAD__Beta-PGM__Phosphata"/>
    <property type="match status" value="1"/>
</dbReference>
<reference evidence="1 2" key="1">
    <citation type="journal article" date="2016" name="Nat. Commun.">
        <title>Thousands of microbial genomes shed light on interconnected biogeochemical processes in an aquifer system.</title>
        <authorList>
            <person name="Anantharaman K."/>
            <person name="Brown C.T."/>
            <person name="Hug L.A."/>
            <person name="Sharon I."/>
            <person name="Castelle C.J."/>
            <person name="Probst A.J."/>
            <person name="Thomas B.C."/>
            <person name="Singh A."/>
            <person name="Wilkins M.J."/>
            <person name="Karaoz U."/>
            <person name="Brodie E.L."/>
            <person name="Williams K.H."/>
            <person name="Hubbard S.S."/>
            <person name="Banfield J.F."/>
        </authorList>
    </citation>
    <scope>NUCLEOTIDE SEQUENCE [LARGE SCALE GENOMIC DNA]</scope>
</reference>
<dbReference type="Pfam" id="PF00702">
    <property type="entry name" value="Hydrolase"/>
    <property type="match status" value="1"/>
</dbReference>
<name>A0A1F6B025_9BACT</name>